<dbReference type="RefSeq" id="WP_012963210.1">
    <property type="nucleotide sequence ID" value="NC_013799.1"/>
</dbReference>
<dbReference type="Proteomes" id="UP000002574">
    <property type="component" value="Chromosome"/>
</dbReference>
<keyword evidence="2" id="KW-0472">Membrane</keyword>
<reference evidence="3 4" key="1">
    <citation type="journal article" date="2010" name="J. Bacteriol.">
        <title>Complete genome sequence of the thermophilic, obligately chemolithoautotrophic hydrogen-oxidizing bacterium Hydrogenobacter thermophilus TK-6.</title>
        <authorList>
            <person name="Arai H."/>
            <person name="Kanbe H."/>
            <person name="Ishii M."/>
            <person name="Igarashi Y."/>
        </authorList>
    </citation>
    <scope>NUCLEOTIDE SEQUENCE [LARGE SCALE GENOMIC DNA]</scope>
    <source>
        <strain evidence="4">DSM 6534 / IAM 12695 / TK-6 [Tokyo]</strain>
    </source>
</reference>
<feature type="transmembrane region" description="Helical" evidence="2">
    <location>
        <begin position="54"/>
        <end position="76"/>
    </location>
</feature>
<sequence>MSDKLLEHGEKIAKLETKVDLLYHAVNELKQQNNRIEEKLDTHMAHIASLQSRVAGIAFVVGAIVSGITSLLFKLIGFKVGES</sequence>
<keyword evidence="1" id="KW-0175">Coiled coil</keyword>
<keyword evidence="4" id="KW-1185">Reference proteome</keyword>
<evidence type="ECO:0000256" key="1">
    <source>
        <dbReference type="SAM" id="Coils"/>
    </source>
</evidence>
<dbReference type="KEGG" id="hte:Hydth_0565"/>
<name>D3DGS6_HYDTT</name>
<gene>
    <name evidence="3" type="ordered locus">HTH_0566</name>
</gene>
<proteinExistence type="predicted"/>
<feature type="coiled-coil region" evidence="1">
    <location>
        <begin position="12"/>
        <end position="53"/>
    </location>
</feature>
<evidence type="ECO:0000313" key="4">
    <source>
        <dbReference type="Proteomes" id="UP000002574"/>
    </source>
</evidence>
<evidence type="ECO:0000313" key="3">
    <source>
        <dbReference type="EMBL" id="BAI69028.1"/>
    </source>
</evidence>
<evidence type="ECO:0000256" key="2">
    <source>
        <dbReference type="SAM" id="Phobius"/>
    </source>
</evidence>
<accession>D3DGS6</accession>
<organism evidence="3 4">
    <name type="scientific">Hydrogenobacter thermophilus (strain DSM 6534 / IAM 12695 / TK-6)</name>
    <dbReference type="NCBI Taxonomy" id="608538"/>
    <lineage>
        <taxon>Bacteria</taxon>
        <taxon>Pseudomonadati</taxon>
        <taxon>Aquificota</taxon>
        <taxon>Aquificia</taxon>
        <taxon>Aquificales</taxon>
        <taxon>Aquificaceae</taxon>
        <taxon>Hydrogenobacter</taxon>
    </lineage>
</organism>
<keyword evidence="2" id="KW-1133">Transmembrane helix</keyword>
<dbReference type="KEGG" id="hth:HTH_0566"/>
<dbReference type="EMBL" id="AP011112">
    <property type="protein sequence ID" value="BAI69028.1"/>
    <property type="molecule type" value="Genomic_DNA"/>
</dbReference>
<protein>
    <submittedName>
        <fullName evidence="3">Uncharacterized protein</fullName>
    </submittedName>
</protein>
<keyword evidence="2" id="KW-0812">Transmembrane</keyword>
<dbReference type="AlphaFoldDB" id="D3DGS6"/>
<dbReference type="STRING" id="608538.HTH_0566"/>